<protein>
    <submittedName>
        <fullName evidence="4">Beta-lactamase/transpeptidase-like protein</fullName>
    </submittedName>
</protein>
<gene>
    <name evidence="4" type="ORF">B0T16DRAFT_419121</name>
</gene>
<feature type="domain" description="Beta-lactamase-related" evidence="3">
    <location>
        <begin position="46"/>
        <end position="382"/>
    </location>
</feature>
<dbReference type="PANTHER" id="PTHR46825:SF9">
    <property type="entry name" value="BETA-LACTAMASE-RELATED DOMAIN-CONTAINING PROTEIN"/>
    <property type="match status" value="1"/>
</dbReference>
<evidence type="ECO:0000259" key="3">
    <source>
        <dbReference type="Pfam" id="PF00144"/>
    </source>
</evidence>
<feature type="chain" id="PRO_5041291692" evidence="2">
    <location>
        <begin position="19"/>
        <end position="557"/>
    </location>
</feature>
<accession>A0AA39XVL8</accession>
<dbReference type="AlphaFoldDB" id="A0AA39XVL8"/>
<reference evidence="4" key="1">
    <citation type="submission" date="2023-06" db="EMBL/GenBank/DDBJ databases">
        <title>Genome-scale phylogeny and comparative genomics of the fungal order Sordariales.</title>
        <authorList>
            <consortium name="Lawrence Berkeley National Laboratory"/>
            <person name="Hensen N."/>
            <person name="Bonometti L."/>
            <person name="Westerberg I."/>
            <person name="Brannstrom I.O."/>
            <person name="Guillou S."/>
            <person name="Cros-Aarteil S."/>
            <person name="Calhoun S."/>
            <person name="Haridas S."/>
            <person name="Kuo A."/>
            <person name="Mondo S."/>
            <person name="Pangilinan J."/>
            <person name="Riley R."/>
            <person name="Labutti K."/>
            <person name="Andreopoulos B."/>
            <person name="Lipzen A."/>
            <person name="Chen C."/>
            <person name="Yanf M."/>
            <person name="Daum C."/>
            <person name="Ng V."/>
            <person name="Clum A."/>
            <person name="Steindorff A."/>
            <person name="Ohm R."/>
            <person name="Martin F."/>
            <person name="Silar P."/>
            <person name="Natvig D."/>
            <person name="Lalanne C."/>
            <person name="Gautier V."/>
            <person name="Ament-Velasquez S.L."/>
            <person name="Kruys A."/>
            <person name="Hutchinson M.I."/>
            <person name="Powell A.J."/>
            <person name="Barry K."/>
            <person name="Miller A.N."/>
            <person name="Grigoriev I.V."/>
            <person name="Debuchy R."/>
            <person name="Gladieux P."/>
            <person name="Thoren M.H."/>
            <person name="Johannesson H."/>
        </authorList>
    </citation>
    <scope>NUCLEOTIDE SEQUENCE</scope>
    <source>
        <strain evidence="4">SMH2532-1</strain>
    </source>
</reference>
<comment type="similarity">
    <text evidence="1">Belongs to the peptidase S12 family.</text>
</comment>
<organism evidence="4 5">
    <name type="scientific">Cercophora newfieldiana</name>
    <dbReference type="NCBI Taxonomy" id="92897"/>
    <lineage>
        <taxon>Eukaryota</taxon>
        <taxon>Fungi</taxon>
        <taxon>Dikarya</taxon>
        <taxon>Ascomycota</taxon>
        <taxon>Pezizomycotina</taxon>
        <taxon>Sordariomycetes</taxon>
        <taxon>Sordariomycetidae</taxon>
        <taxon>Sordariales</taxon>
        <taxon>Lasiosphaeriaceae</taxon>
        <taxon>Cercophora</taxon>
    </lineage>
</organism>
<dbReference type="EMBL" id="JAULSV010000006">
    <property type="protein sequence ID" value="KAK0641088.1"/>
    <property type="molecule type" value="Genomic_DNA"/>
</dbReference>
<dbReference type="InterPro" id="IPR050491">
    <property type="entry name" value="AmpC-like"/>
</dbReference>
<dbReference type="InterPro" id="IPR001466">
    <property type="entry name" value="Beta-lactam-related"/>
</dbReference>
<evidence type="ECO:0000256" key="2">
    <source>
        <dbReference type="SAM" id="SignalP"/>
    </source>
</evidence>
<evidence type="ECO:0000313" key="4">
    <source>
        <dbReference type="EMBL" id="KAK0641088.1"/>
    </source>
</evidence>
<dbReference type="Pfam" id="PF00144">
    <property type="entry name" value="Beta-lactamase"/>
    <property type="match status" value="1"/>
</dbReference>
<comment type="caution">
    <text evidence="4">The sequence shown here is derived from an EMBL/GenBank/DDBJ whole genome shotgun (WGS) entry which is preliminary data.</text>
</comment>
<dbReference type="Proteomes" id="UP001174936">
    <property type="component" value="Unassembled WGS sequence"/>
</dbReference>
<dbReference type="SUPFAM" id="SSF56601">
    <property type="entry name" value="beta-lactamase/transpeptidase-like"/>
    <property type="match status" value="1"/>
</dbReference>
<dbReference type="Gene3D" id="3.40.710.10">
    <property type="entry name" value="DD-peptidase/beta-lactamase superfamily"/>
    <property type="match status" value="1"/>
</dbReference>
<feature type="signal peptide" evidence="2">
    <location>
        <begin position="1"/>
        <end position="18"/>
    </location>
</feature>
<dbReference type="PANTHER" id="PTHR46825">
    <property type="entry name" value="D-ALANYL-D-ALANINE-CARBOXYPEPTIDASE/ENDOPEPTIDASE AMPH"/>
    <property type="match status" value="1"/>
</dbReference>
<proteinExistence type="inferred from homology"/>
<keyword evidence="2" id="KW-0732">Signal</keyword>
<sequence length="557" mass="61633">MLFPSIASWAVMVDVVFAAQKPIVGAGDRRKGSPFTSDFKKRTLGLMDKWHLPGLAIAVIDGNDTFFEGFGLADIASNTPVTADTLFMTGSTTKAFTDATLGMLIDMGNYTVPPLDGSSRRTPLTWRTPISSIIPADFVMSDPWATAHLTLEDAASHRTGLSRHDKASARWYPDESGKLRTATPRDIVRTLRYLPVAEEPRTTYMYCNLMYVVLAHCVETLTGLSLGEVLRERIWKPLGMKSTFYGVDDLPKDNKLATGYYWDEGKGKAVVLPADPAPEISGAGLVISSVRDYAKWVRCQLEEGEPLSKATHAALREPKTIDGAFGGVFDGPSMYASGWTVALYKGHKLFTHGGMMEAYGTNVVFFPDDGFGVVAMGNTAIEATVVAETAVWGLVDDRLGVPKEERFGWEAKWEKFKKAMNDKLDRGVDILFPGRGANPLPASLSLEQYTRRYYHPGYQNLTLELGEPDEDGRVTTLKADRTAFTWQTAARFEHVSGEYWIMYSWLAKAPGERLLLDIAAVEFKIGVDGRVSKVGIEWRDTLSEVVDGTIWYDRVDK</sequence>
<keyword evidence="5" id="KW-1185">Reference proteome</keyword>
<name>A0AA39XVL8_9PEZI</name>
<evidence type="ECO:0000256" key="1">
    <source>
        <dbReference type="ARBA" id="ARBA00038215"/>
    </source>
</evidence>
<evidence type="ECO:0000313" key="5">
    <source>
        <dbReference type="Proteomes" id="UP001174936"/>
    </source>
</evidence>
<dbReference type="InterPro" id="IPR012338">
    <property type="entry name" value="Beta-lactam/transpept-like"/>
</dbReference>